<evidence type="ECO:0000256" key="1">
    <source>
        <dbReference type="SAM" id="MobiDB-lite"/>
    </source>
</evidence>
<dbReference type="Proteomes" id="UP000070544">
    <property type="component" value="Unassembled WGS sequence"/>
</dbReference>
<organism evidence="2 3">
    <name type="scientific">Gonapodya prolifera (strain JEL478)</name>
    <name type="common">Monoblepharis prolifera</name>
    <dbReference type="NCBI Taxonomy" id="1344416"/>
    <lineage>
        <taxon>Eukaryota</taxon>
        <taxon>Fungi</taxon>
        <taxon>Fungi incertae sedis</taxon>
        <taxon>Chytridiomycota</taxon>
        <taxon>Chytridiomycota incertae sedis</taxon>
        <taxon>Monoblepharidomycetes</taxon>
        <taxon>Monoblepharidales</taxon>
        <taxon>Gonapodyaceae</taxon>
        <taxon>Gonapodya</taxon>
    </lineage>
</organism>
<keyword evidence="3" id="KW-1185">Reference proteome</keyword>
<proteinExistence type="predicted"/>
<feature type="compositionally biased region" description="Basic and acidic residues" evidence="1">
    <location>
        <begin position="64"/>
        <end position="85"/>
    </location>
</feature>
<feature type="compositionally biased region" description="Basic and acidic residues" evidence="1">
    <location>
        <begin position="13"/>
        <end position="25"/>
    </location>
</feature>
<name>A0A139A1R6_GONPJ</name>
<reference evidence="2 3" key="1">
    <citation type="journal article" date="2015" name="Genome Biol. Evol.">
        <title>Phylogenomic analyses indicate that early fungi evolved digesting cell walls of algal ancestors of land plants.</title>
        <authorList>
            <person name="Chang Y."/>
            <person name="Wang S."/>
            <person name="Sekimoto S."/>
            <person name="Aerts A.L."/>
            <person name="Choi C."/>
            <person name="Clum A."/>
            <person name="LaButti K.M."/>
            <person name="Lindquist E.A."/>
            <person name="Yee Ngan C."/>
            <person name="Ohm R.A."/>
            <person name="Salamov A.A."/>
            <person name="Grigoriev I.V."/>
            <person name="Spatafora J.W."/>
            <person name="Berbee M.L."/>
        </authorList>
    </citation>
    <scope>NUCLEOTIDE SEQUENCE [LARGE SCALE GENOMIC DNA]</scope>
    <source>
        <strain evidence="2 3">JEL478</strain>
    </source>
</reference>
<feature type="region of interest" description="Disordered" evidence="1">
    <location>
        <begin position="1"/>
        <end position="44"/>
    </location>
</feature>
<dbReference type="EMBL" id="KQ965816">
    <property type="protein sequence ID" value="KXS10726.1"/>
    <property type="molecule type" value="Genomic_DNA"/>
</dbReference>
<dbReference type="AlphaFoldDB" id="A0A139A1R6"/>
<evidence type="ECO:0000313" key="3">
    <source>
        <dbReference type="Proteomes" id="UP000070544"/>
    </source>
</evidence>
<evidence type="ECO:0000313" key="2">
    <source>
        <dbReference type="EMBL" id="KXS10726.1"/>
    </source>
</evidence>
<protein>
    <submittedName>
        <fullName evidence="2">Uncharacterized protein</fullName>
    </submittedName>
</protein>
<sequence>MSKKLVHQALSLLDKKASDAEKPTEATKAPKGGKKTDGLRLGRLSGGVSKLKKKALKLERQRLEEKKKKEELKAMEEGLASDKKAKDSKRRKNLAYFLAETGTAKERELKAVLLQKMQT</sequence>
<gene>
    <name evidence="2" type="ORF">M427DRAFT_138993</name>
</gene>
<accession>A0A139A1R6</accession>
<feature type="region of interest" description="Disordered" evidence="1">
    <location>
        <begin position="64"/>
        <end position="91"/>
    </location>
</feature>